<dbReference type="SMART" id="SM00986">
    <property type="entry name" value="UDG"/>
    <property type="match status" value="1"/>
</dbReference>
<dbReference type="GO" id="GO:0006285">
    <property type="term" value="P:base-excision repair, AP site formation"/>
    <property type="evidence" value="ECO:0007669"/>
    <property type="project" value="InterPro"/>
</dbReference>
<proteinExistence type="predicted"/>
<evidence type="ECO:0000256" key="1">
    <source>
        <dbReference type="ARBA" id="ARBA00022763"/>
    </source>
</evidence>
<reference evidence="5 6" key="1">
    <citation type="submission" date="2016-10" db="EMBL/GenBank/DDBJ databases">
        <authorList>
            <person name="de Groot N.N."/>
        </authorList>
    </citation>
    <scope>NUCLEOTIDE SEQUENCE [LARGE SCALE GENOMIC DNA]</scope>
    <source>
        <strain evidence="5 6">DSM 1736</strain>
    </source>
</reference>
<dbReference type="STRING" id="146817.SAMN04488502_10645"/>
<keyword evidence="1" id="KW-0227">DNA damage</keyword>
<name>A0A1G9US99_9FIRM</name>
<dbReference type="InterPro" id="IPR036895">
    <property type="entry name" value="Uracil-DNA_glycosylase-like_sf"/>
</dbReference>
<dbReference type="SUPFAM" id="SSF52141">
    <property type="entry name" value="Uracil-DNA glycosylase-like"/>
    <property type="match status" value="1"/>
</dbReference>
<keyword evidence="2" id="KW-0378">Hydrolase</keyword>
<keyword evidence="3" id="KW-0234">DNA repair</keyword>
<dbReference type="Proteomes" id="UP000214880">
    <property type="component" value="Unassembled WGS sequence"/>
</dbReference>
<dbReference type="AlphaFoldDB" id="A0A1G9US99"/>
<dbReference type="Pfam" id="PF03167">
    <property type="entry name" value="UDG"/>
    <property type="match status" value="1"/>
</dbReference>
<dbReference type="Gene3D" id="3.40.470.10">
    <property type="entry name" value="Uracil-DNA glycosylase-like domain"/>
    <property type="match status" value="1"/>
</dbReference>
<accession>A0A1G9US99</accession>
<dbReference type="PANTHER" id="PTHR12159">
    <property type="entry name" value="G/T AND G/U MISMATCH-SPECIFIC DNA GLYCOSYLASE"/>
    <property type="match status" value="1"/>
</dbReference>
<evidence type="ECO:0000313" key="6">
    <source>
        <dbReference type="Proteomes" id="UP000214880"/>
    </source>
</evidence>
<dbReference type="GO" id="GO:0004844">
    <property type="term" value="F:uracil DNA N-glycosylase activity"/>
    <property type="evidence" value="ECO:0007669"/>
    <property type="project" value="TreeGrafter"/>
</dbReference>
<dbReference type="RefSeq" id="WP_092073480.1">
    <property type="nucleotide sequence ID" value="NZ_FNHB01000006.1"/>
</dbReference>
<gene>
    <name evidence="5" type="ORF">SAMN04488502_10645</name>
</gene>
<dbReference type="GO" id="GO:0008263">
    <property type="term" value="F:pyrimidine-specific mismatch base pair DNA N-glycosylase activity"/>
    <property type="evidence" value="ECO:0007669"/>
    <property type="project" value="TreeGrafter"/>
</dbReference>
<organism evidence="5 6">
    <name type="scientific">Dendrosporobacter quercicolus</name>
    <dbReference type="NCBI Taxonomy" id="146817"/>
    <lineage>
        <taxon>Bacteria</taxon>
        <taxon>Bacillati</taxon>
        <taxon>Bacillota</taxon>
        <taxon>Negativicutes</taxon>
        <taxon>Selenomonadales</taxon>
        <taxon>Sporomusaceae</taxon>
        <taxon>Dendrosporobacter</taxon>
    </lineage>
</organism>
<dbReference type="InterPro" id="IPR005122">
    <property type="entry name" value="Uracil-DNA_glycosylase-like"/>
</dbReference>
<feature type="domain" description="Uracil-DNA glycosylase-like" evidence="4">
    <location>
        <begin position="5"/>
        <end position="160"/>
    </location>
</feature>
<sequence>MRPVPDIITPGLKILFIGFNPGERSALTGHHFAGHSNRFWKLLALAALTPYQLRPDQDALLLSFGYGITNIVARPSRTAAEITKAEYAAGREILFAKLRQYQPEIACFAGIGVYKEFARLSTVSCGRQATGMIPGIIDFVLPSPSGLNRIKSADQLNYYRLLAALIAN</sequence>
<dbReference type="SMART" id="SM00987">
    <property type="entry name" value="UreE_C"/>
    <property type="match status" value="1"/>
</dbReference>
<dbReference type="EMBL" id="FNHB01000006">
    <property type="protein sequence ID" value="SDM62791.1"/>
    <property type="molecule type" value="Genomic_DNA"/>
</dbReference>
<dbReference type="CDD" id="cd10028">
    <property type="entry name" value="UDG-F2_TDG_MUG"/>
    <property type="match status" value="1"/>
</dbReference>
<evidence type="ECO:0000313" key="5">
    <source>
        <dbReference type="EMBL" id="SDM62791.1"/>
    </source>
</evidence>
<evidence type="ECO:0000256" key="3">
    <source>
        <dbReference type="ARBA" id="ARBA00023204"/>
    </source>
</evidence>
<dbReference type="PANTHER" id="PTHR12159:SF9">
    <property type="entry name" value="G_T MISMATCH-SPECIFIC THYMINE DNA GLYCOSYLASE"/>
    <property type="match status" value="1"/>
</dbReference>
<evidence type="ECO:0000256" key="2">
    <source>
        <dbReference type="ARBA" id="ARBA00022801"/>
    </source>
</evidence>
<keyword evidence="6" id="KW-1185">Reference proteome</keyword>
<evidence type="ECO:0000259" key="4">
    <source>
        <dbReference type="SMART" id="SM00986"/>
    </source>
</evidence>
<protein>
    <submittedName>
        <fullName evidence="5">G/U mismatch-specific uracil-DNA glycosylase</fullName>
    </submittedName>
</protein>
<dbReference type="OrthoDB" id="9799921at2"/>
<dbReference type="InterPro" id="IPR015637">
    <property type="entry name" value="MUG/TDG"/>
</dbReference>